<reference evidence="2" key="1">
    <citation type="submission" date="2018-02" db="EMBL/GenBank/DDBJ databases">
        <title>Rhizophora mucronata_Transcriptome.</title>
        <authorList>
            <person name="Meera S.P."/>
            <person name="Sreeshan A."/>
            <person name="Augustine A."/>
        </authorList>
    </citation>
    <scope>NUCLEOTIDE SEQUENCE</scope>
    <source>
        <tissue evidence="2">Leaf</tissue>
    </source>
</reference>
<proteinExistence type="predicted"/>
<protein>
    <submittedName>
        <fullName evidence="2">Uncharacterized protein</fullName>
    </submittedName>
</protein>
<evidence type="ECO:0000313" key="2">
    <source>
        <dbReference type="EMBL" id="MBX02395.1"/>
    </source>
</evidence>
<evidence type="ECO:0000256" key="1">
    <source>
        <dbReference type="SAM" id="Phobius"/>
    </source>
</evidence>
<dbReference type="EMBL" id="GGEC01021911">
    <property type="protein sequence ID" value="MBX02395.1"/>
    <property type="molecule type" value="Transcribed_RNA"/>
</dbReference>
<dbReference type="AlphaFoldDB" id="A0A2P2K9I0"/>
<keyword evidence="1" id="KW-0812">Transmembrane</keyword>
<keyword evidence="1" id="KW-1133">Transmembrane helix</keyword>
<sequence>MFQESQSEFLPNLPGLGVDWLKTSLGGILYVLHILKALFLVTSFI</sequence>
<accession>A0A2P2K9I0</accession>
<keyword evidence="1" id="KW-0472">Membrane</keyword>
<name>A0A2P2K9I0_RHIMU</name>
<feature type="transmembrane region" description="Helical" evidence="1">
    <location>
        <begin position="20"/>
        <end position="41"/>
    </location>
</feature>
<organism evidence="2">
    <name type="scientific">Rhizophora mucronata</name>
    <name type="common">Asiatic mangrove</name>
    <dbReference type="NCBI Taxonomy" id="61149"/>
    <lineage>
        <taxon>Eukaryota</taxon>
        <taxon>Viridiplantae</taxon>
        <taxon>Streptophyta</taxon>
        <taxon>Embryophyta</taxon>
        <taxon>Tracheophyta</taxon>
        <taxon>Spermatophyta</taxon>
        <taxon>Magnoliopsida</taxon>
        <taxon>eudicotyledons</taxon>
        <taxon>Gunneridae</taxon>
        <taxon>Pentapetalae</taxon>
        <taxon>rosids</taxon>
        <taxon>fabids</taxon>
        <taxon>Malpighiales</taxon>
        <taxon>Rhizophoraceae</taxon>
        <taxon>Rhizophora</taxon>
    </lineage>
</organism>